<dbReference type="AlphaFoldDB" id="A0A2P2MFM6"/>
<sequence>MLRNDICYDMLVYLKIVAKTDD</sequence>
<protein>
    <submittedName>
        <fullName evidence="1">Tubby-like F-box protein</fullName>
    </submittedName>
</protein>
<organism evidence="1">
    <name type="scientific">Rhizophora mucronata</name>
    <name type="common">Asiatic mangrove</name>
    <dbReference type="NCBI Taxonomy" id="61149"/>
    <lineage>
        <taxon>Eukaryota</taxon>
        <taxon>Viridiplantae</taxon>
        <taxon>Streptophyta</taxon>
        <taxon>Embryophyta</taxon>
        <taxon>Tracheophyta</taxon>
        <taxon>Spermatophyta</taxon>
        <taxon>Magnoliopsida</taxon>
        <taxon>eudicotyledons</taxon>
        <taxon>Gunneridae</taxon>
        <taxon>Pentapetalae</taxon>
        <taxon>rosids</taxon>
        <taxon>fabids</taxon>
        <taxon>Malpighiales</taxon>
        <taxon>Rhizophoraceae</taxon>
        <taxon>Rhizophora</taxon>
    </lineage>
</organism>
<accession>A0A2P2MFM6</accession>
<proteinExistence type="predicted"/>
<evidence type="ECO:0000313" key="1">
    <source>
        <dbReference type="EMBL" id="MBX29000.1"/>
    </source>
</evidence>
<reference evidence="1" key="1">
    <citation type="submission" date="2018-02" db="EMBL/GenBank/DDBJ databases">
        <title>Rhizophora mucronata_Transcriptome.</title>
        <authorList>
            <person name="Meera S.P."/>
            <person name="Sreeshan A."/>
            <person name="Augustine A."/>
        </authorList>
    </citation>
    <scope>NUCLEOTIDE SEQUENCE</scope>
    <source>
        <tissue evidence="1">Leaf</tissue>
    </source>
</reference>
<name>A0A2P2MFM6_RHIMU</name>
<dbReference type="EMBL" id="GGEC01048516">
    <property type="protein sequence ID" value="MBX29000.1"/>
    <property type="molecule type" value="Transcribed_RNA"/>
</dbReference>